<proteinExistence type="predicted"/>
<dbReference type="EMBL" id="UZAL01010083">
    <property type="protein sequence ID" value="VDP03025.1"/>
    <property type="molecule type" value="Genomic_DNA"/>
</dbReference>
<evidence type="ECO:0000313" key="2">
    <source>
        <dbReference type="Proteomes" id="UP000269396"/>
    </source>
</evidence>
<gene>
    <name evidence="1" type="ORF">SMTD_LOCUS4126</name>
</gene>
<evidence type="ECO:0000313" key="1">
    <source>
        <dbReference type="EMBL" id="VDP03025.1"/>
    </source>
</evidence>
<name>A0A3P8B840_9TREM</name>
<keyword evidence="2" id="KW-1185">Reference proteome</keyword>
<feature type="non-terminal residue" evidence="1">
    <location>
        <position position="53"/>
    </location>
</feature>
<organism evidence="1 2">
    <name type="scientific">Schistosoma mattheei</name>
    <dbReference type="NCBI Taxonomy" id="31246"/>
    <lineage>
        <taxon>Eukaryota</taxon>
        <taxon>Metazoa</taxon>
        <taxon>Spiralia</taxon>
        <taxon>Lophotrochozoa</taxon>
        <taxon>Platyhelminthes</taxon>
        <taxon>Trematoda</taxon>
        <taxon>Digenea</taxon>
        <taxon>Strigeidida</taxon>
        <taxon>Schistosomatoidea</taxon>
        <taxon>Schistosomatidae</taxon>
        <taxon>Schistosoma</taxon>
    </lineage>
</organism>
<sequence length="53" mass="6423">MICSPYLRVVFKCFLIFYSSVTLNDIVNRYSFIKEIMIPVIYCIHYSYLNFQL</sequence>
<protein>
    <submittedName>
        <fullName evidence="1">Uncharacterized protein</fullName>
    </submittedName>
</protein>
<dbReference type="Proteomes" id="UP000269396">
    <property type="component" value="Unassembled WGS sequence"/>
</dbReference>
<dbReference type="AlphaFoldDB" id="A0A3P8B840"/>
<accession>A0A3P8B840</accession>
<reference evidence="1 2" key="1">
    <citation type="submission" date="2018-11" db="EMBL/GenBank/DDBJ databases">
        <authorList>
            <consortium name="Pathogen Informatics"/>
        </authorList>
    </citation>
    <scope>NUCLEOTIDE SEQUENCE [LARGE SCALE GENOMIC DNA]</scope>
    <source>
        <strain>Denwood</strain>
        <strain evidence="2">Zambia</strain>
    </source>
</reference>